<dbReference type="AlphaFoldDB" id="A0A1H0PFQ7"/>
<dbReference type="STRING" id="504798.SAMN05421871_106362"/>
<dbReference type="PANTHER" id="PTHR40078">
    <property type="entry name" value="INTEGRAL MEMBRANE PROTEIN-RELATED"/>
    <property type="match status" value="1"/>
</dbReference>
<dbReference type="Pfam" id="PF19700">
    <property type="entry name" value="DUF6198"/>
    <property type="match status" value="1"/>
</dbReference>
<keyword evidence="1" id="KW-1133">Transmembrane helix</keyword>
<dbReference type="Proteomes" id="UP000199651">
    <property type="component" value="Unassembled WGS sequence"/>
</dbReference>
<proteinExistence type="predicted"/>
<gene>
    <name evidence="2" type="ORF">SAMN05192558_10690</name>
</gene>
<dbReference type="OrthoDB" id="154912at2"/>
<dbReference type="RefSeq" id="WP_091375947.1">
    <property type="nucleotide sequence ID" value="NZ_FNDV01000006.1"/>
</dbReference>
<feature type="transmembrane region" description="Helical" evidence="1">
    <location>
        <begin position="111"/>
        <end position="134"/>
    </location>
</feature>
<dbReference type="EMBL" id="FNJB01000006">
    <property type="protein sequence ID" value="SDP03600.1"/>
    <property type="molecule type" value="Genomic_DNA"/>
</dbReference>
<reference evidence="3" key="1">
    <citation type="submission" date="2016-10" db="EMBL/GenBank/DDBJ databases">
        <authorList>
            <person name="Varghese N."/>
            <person name="Submissions S."/>
        </authorList>
    </citation>
    <scope>NUCLEOTIDE SEQUENCE [LARGE SCALE GENOMIC DNA]</scope>
    <source>
        <strain evidence="3">IBRC-M 10655</strain>
    </source>
</reference>
<keyword evidence="1" id="KW-0812">Transmembrane</keyword>
<feature type="transmembrane region" description="Helical" evidence="1">
    <location>
        <begin position="84"/>
        <end position="105"/>
    </location>
</feature>
<name>A0A1H0PFQ7_9PSEU</name>
<keyword evidence="1" id="KW-0472">Membrane</keyword>
<feature type="transmembrane region" description="Helical" evidence="1">
    <location>
        <begin position="22"/>
        <end position="44"/>
    </location>
</feature>
<organism evidence="2 3">
    <name type="scientific">Actinokineospora alba</name>
    <dbReference type="NCBI Taxonomy" id="504798"/>
    <lineage>
        <taxon>Bacteria</taxon>
        <taxon>Bacillati</taxon>
        <taxon>Actinomycetota</taxon>
        <taxon>Actinomycetes</taxon>
        <taxon>Pseudonocardiales</taxon>
        <taxon>Pseudonocardiaceae</taxon>
        <taxon>Actinokineospora</taxon>
    </lineage>
</organism>
<evidence type="ECO:0000256" key="1">
    <source>
        <dbReference type="SAM" id="Phobius"/>
    </source>
</evidence>
<feature type="transmembrane region" description="Helical" evidence="1">
    <location>
        <begin position="56"/>
        <end position="77"/>
    </location>
</feature>
<dbReference type="PANTHER" id="PTHR40078:SF1">
    <property type="entry name" value="INTEGRAL MEMBRANE PROTEIN"/>
    <property type="match status" value="1"/>
</dbReference>
<protein>
    <submittedName>
        <fullName evidence="2">Uncharacterized membrane protein YczE</fullName>
    </submittedName>
</protein>
<dbReference type="InterPro" id="IPR038750">
    <property type="entry name" value="YczE/YyaS-like"/>
</dbReference>
<evidence type="ECO:0000313" key="3">
    <source>
        <dbReference type="Proteomes" id="UP000199651"/>
    </source>
</evidence>
<sequence length="217" mass="22555">MAVVNLQHVPVRVAPGRRLTQLFAGLALYGASMALQIEAVLGLAPWDVLHEALNKVTGLSFGTITAITGAIVMLCWIPLRQRPGVGTIANIVLISVSVDVTLFLLPTPDSLPVRIAFLAAGIVLNGLATAAYIGARLGPGPRDGLMTGIANRFGFSIRWVRTGIEVAVLATGWLLGGTVGIGTALYAVAIGPLAQLFLPLVSWKTIDPTINSGEAGS</sequence>
<accession>A0A1H0PFQ7</accession>
<keyword evidence="3" id="KW-1185">Reference proteome</keyword>
<evidence type="ECO:0000313" key="2">
    <source>
        <dbReference type="EMBL" id="SDP03600.1"/>
    </source>
</evidence>